<organism evidence="1 2">
    <name type="scientific">Dibothriocephalus latus</name>
    <name type="common">Fish tapeworm</name>
    <name type="synonym">Diphyllobothrium latum</name>
    <dbReference type="NCBI Taxonomy" id="60516"/>
    <lineage>
        <taxon>Eukaryota</taxon>
        <taxon>Metazoa</taxon>
        <taxon>Spiralia</taxon>
        <taxon>Lophotrochozoa</taxon>
        <taxon>Platyhelminthes</taxon>
        <taxon>Cestoda</taxon>
        <taxon>Eucestoda</taxon>
        <taxon>Diphyllobothriidea</taxon>
        <taxon>Diphyllobothriidae</taxon>
        <taxon>Dibothriocephalus</taxon>
    </lineage>
</organism>
<keyword evidence="2" id="KW-1185">Reference proteome</keyword>
<dbReference type="EMBL" id="UYRU01014523">
    <property type="protein sequence ID" value="VDK50247.1"/>
    <property type="molecule type" value="Genomic_DNA"/>
</dbReference>
<name>A0A3P6QVX5_DIBLA</name>
<evidence type="ECO:0000313" key="2">
    <source>
        <dbReference type="Proteomes" id="UP000281553"/>
    </source>
</evidence>
<accession>A0A3P6QVX5</accession>
<sequence length="91" mass="10335">MTHRTAQCESKNEAKAIKGLRTDDRIIILPADKGRSTAVMNRKDYDEKVKALLDDRKSYRQAEDSEAKAVSNQLKTLLGAFKRRNVIAENE</sequence>
<dbReference type="OrthoDB" id="6287939at2759"/>
<gene>
    <name evidence="1" type="ORF">DILT_LOCUS1777</name>
</gene>
<reference evidence="1 2" key="1">
    <citation type="submission" date="2018-11" db="EMBL/GenBank/DDBJ databases">
        <authorList>
            <consortium name="Pathogen Informatics"/>
        </authorList>
    </citation>
    <scope>NUCLEOTIDE SEQUENCE [LARGE SCALE GENOMIC DNA]</scope>
</reference>
<dbReference type="AlphaFoldDB" id="A0A3P6QVX5"/>
<proteinExistence type="predicted"/>
<evidence type="ECO:0000313" key="1">
    <source>
        <dbReference type="EMBL" id="VDK50247.1"/>
    </source>
</evidence>
<protein>
    <submittedName>
        <fullName evidence="1">Uncharacterized protein</fullName>
    </submittedName>
</protein>
<dbReference type="Proteomes" id="UP000281553">
    <property type="component" value="Unassembled WGS sequence"/>
</dbReference>